<keyword evidence="11 15" id="KW-1015">Disulfide bond</keyword>
<keyword evidence="17" id="KW-0472">Membrane</keyword>
<feature type="disulfide bond" evidence="15">
    <location>
        <begin position="702"/>
        <end position="737"/>
    </location>
</feature>
<feature type="binding site" evidence="14 16">
    <location>
        <position position="597"/>
    </location>
    <ligand>
        <name>Zn(2+)</name>
        <dbReference type="ChEBI" id="CHEBI:29105"/>
        <note>catalytic</note>
    </ligand>
</feature>
<dbReference type="PROSITE" id="PS50092">
    <property type="entry name" value="TSP1"/>
    <property type="match status" value="6"/>
</dbReference>
<dbReference type="Pfam" id="PF25379">
    <property type="entry name" value="Adt-1"/>
    <property type="match status" value="1"/>
</dbReference>
<dbReference type="Pfam" id="PF05986">
    <property type="entry name" value="ADAMTS_spacer1"/>
    <property type="match status" value="1"/>
</dbReference>
<feature type="disulfide bond" evidence="15">
    <location>
        <begin position="527"/>
        <end position="581"/>
    </location>
</feature>
<feature type="disulfide bond" evidence="15">
    <location>
        <begin position="685"/>
        <end position="707"/>
    </location>
</feature>
<feature type="disulfide bond" evidence="15">
    <location>
        <begin position="768"/>
        <end position="806"/>
    </location>
</feature>
<dbReference type="GO" id="GO:0030198">
    <property type="term" value="P:extracellular matrix organization"/>
    <property type="evidence" value="ECO:0007669"/>
    <property type="project" value="InterPro"/>
</dbReference>
<evidence type="ECO:0000256" key="5">
    <source>
        <dbReference type="ARBA" id="ARBA00022723"/>
    </source>
</evidence>
<name>A0A195CJ34_9HYME</name>
<keyword evidence="8" id="KW-0378">Hydrolase</keyword>
<protein>
    <submittedName>
        <fullName evidence="20">A disintegrin and metalloproteinase with thrombospondin motifs 20</fullName>
    </submittedName>
</protein>
<dbReference type="GO" id="GO:0008270">
    <property type="term" value="F:zinc ion binding"/>
    <property type="evidence" value="ECO:0007669"/>
    <property type="project" value="InterPro"/>
</dbReference>
<dbReference type="Gene3D" id="3.40.390.10">
    <property type="entry name" value="Collagenase (Catalytic Domain)"/>
    <property type="match status" value="1"/>
</dbReference>
<evidence type="ECO:0000256" key="16">
    <source>
        <dbReference type="PROSITE-ProRule" id="PRU00276"/>
    </source>
</evidence>
<feature type="binding site" evidence="14">
    <location>
        <position position="452"/>
    </location>
    <ligand>
        <name>Ca(2+)</name>
        <dbReference type="ChEBI" id="CHEBI:29108"/>
        <label>2</label>
    </ligand>
</feature>
<keyword evidence="2" id="KW-0964">Secreted</keyword>
<dbReference type="PANTHER" id="PTHR13723:SF278">
    <property type="entry name" value="ADAM METALLOPEPTIDASE WITH THROMBOSPONDIN TYPE 1 MOTIF A, ISOFORM B"/>
    <property type="match status" value="1"/>
</dbReference>
<dbReference type="InterPro" id="IPR012314">
    <property type="entry name" value="Pept_M12B_GON-ADAMTSs"/>
</dbReference>
<dbReference type="Gene3D" id="3.40.1620.60">
    <property type="match status" value="2"/>
</dbReference>
<keyword evidence="6" id="KW-0732">Signal</keyword>
<dbReference type="STRING" id="456900.A0A195CJ34"/>
<accession>A0A195CJ34</accession>
<dbReference type="InterPro" id="IPR041645">
    <property type="entry name" value="ADAMTS_CR_2"/>
</dbReference>
<organism evidence="20 21">
    <name type="scientific">Cyphomyrmex costatus</name>
    <dbReference type="NCBI Taxonomy" id="456900"/>
    <lineage>
        <taxon>Eukaryota</taxon>
        <taxon>Metazoa</taxon>
        <taxon>Ecdysozoa</taxon>
        <taxon>Arthropoda</taxon>
        <taxon>Hexapoda</taxon>
        <taxon>Insecta</taxon>
        <taxon>Pterygota</taxon>
        <taxon>Neoptera</taxon>
        <taxon>Endopterygota</taxon>
        <taxon>Hymenoptera</taxon>
        <taxon>Apocrita</taxon>
        <taxon>Aculeata</taxon>
        <taxon>Formicoidea</taxon>
        <taxon>Formicidae</taxon>
        <taxon>Myrmicinae</taxon>
        <taxon>Cyphomyrmex</taxon>
    </lineage>
</organism>
<keyword evidence="20" id="KW-0401">Integrin</keyword>
<evidence type="ECO:0000256" key="15">
    <source>
        <dbReference type="PIRSR" id="PIRSR613273-3"/>
    </source>
</evidence>
<dbReference type="Pfam" id="PF01421">
    <property type="entry name" value="Reprolysin"/>
    <property type="match status" value="1"/>
</dbReference>
<feature type="disulfide bond" evidence="15">
    <location>
        <begin position="575"/>
        <end position="658"/>
    </location>
</feature>
<feature type="domain" description="Peptidase M12B" evidence="18">
    <location>
        <begin position="449"/>
        <end position="663"/>
    </location>
</feature>
<dbReference type="Proteomes" id="UP000078542">
    <property type="component" value="Unassembled WGS sequence"/>
</dbReference>
<feature type="domain" description="GON" evidence="19">
    <location>
        <begin position="1464"/>
        <end position="1664"/>
    </location>
</feature>
<dbReference type="GO" id="GO:0007229">
    <property type="term" value="P:integrin-mediated signaling pathway"/>
    <property type="evidence" value="ECO:0007669"/>
    <property type="project" value="UniProtKB-KW"/>
</dbReference>
<reference evidence="20 21" key="1">
    <citation type="submission" date="2016-03" db="EMBL/GenBank/DDBJ databases">
        <title>Cyphomyrmex costatus WGS genome.</title>
        <authorList>
            <person name="Nygaard S."/>
            <person name="Hu H."/>
            <person name="Boomsma J."/>
            <person name="Zhang G."/>
        </authorList>
    </citation>
    <scope>NUCLEOTIDE SEQUENCE [LARGE SCALE GENOMIC DNA]</scope>
    <source>
        <strain evidence="20">MS0001</strain>
        <tissue evidence="20">Whole body</tissue>
    </source>
</reference>
<dbReference type="SUPFAM" id="SSF55486">
    <property type="entry name" value="Metalloproteases ('zincins'), catalytic domain"/>
    <property type="match status" value="1"/>
</dbReference>
<gene>
    <name evidence="20" type="ORF">ALC62_08410</name>
</gene>
<proteinExistence type="predicted"/>
<dbReference type="Pfam" id="PF17771">
    <property type="entry name" value="ADAMTS_CR_2"/>
    <property type="match status" value="1"/>
</dbReference>
<evidence type="ECO:0000256" key="6">
    <source>
        <dbReference type="ARBA" id="ARBA00022729"/>
    </source>
</evidence>
<dbReference type="Pfam" id="PF19030">
    <property type="entry name" value="TSP1_ADAMTS"/>
    <property type="match status" value="6"/>
</dbReference>
<dbReference type="CDD" id="cd04273">
    <property type="entry name" value="ZnMc_ADAMTS_like"/>
    <property type="match status" value="1"/>
</dbReference>
<feature type="binding site" evidence="14">
    <location>
        <position position="661"/>
    </location>
    <ligand>
        <name>Ca(2+)</name>
        <dbReference type="ChEBI" id="CHEBI:29108"/>
        <label>1</label>
    </ligand>
</feature>
<evidence type="ECO:0000259" key="19">
    <source>
        <dbReference type="PROSITE" id="PS51046"/>
    </source>
</evidence>
<feature type="disulfide bond" evidence="15">
    <location>
        <begin position="555"/>
        <end position="563"/>
    </location>
</feature>
<keyword evidence="7" id="KW-0677">Repeat</keyword>
<dbReference type="InterPro" id="IPR010294">
    <property type="entry name" value="ADAMTS_spacer1"/>
</dbReference>
<dbReference type="InterPro" id="IPR057401">
    <property type="entry name" value="Adt-1/2-like_dom"/>
</dbReference>
<keyword evidence="17" id="KW-1133">Transmembrane helix</keyword>
<sequence>MSRISNRVATIGAILVIVLLVILLVILWSDVRNVDKIESLGRIRKNSTIDPIVNKTRKKQIGGLHIATTDLVTTFESIEQNLTNEGSADAGITRSTKHNVVLMKHLFTAFAFKHLFELLVDEFGLYARNETNLRVLPERIQKTKEFNSTASINVLPLAKGNLEYVKPLKISQNQYEDPPEQFSTAKRHHSGHFRHATAEVWDPHPQYEFTAFGRRFRLRLAHDASFVSPDIKVTHMSENTTRREHAGHHLGCFYSGSVDGDPSSAVSVSLCHGMTGHMKTSMGNYFIKPTEHWREDDKDSLGSSLQHAIYRVPTAAINLNDNSNFDAPENDVKSRNCGVIDYDSDDVPSPLTDDSSARRIYVGERSRERRSLTRKTASLERFPREEEERYEQFTELNDHRDFFQKLDYDDRYYSMEREREHQNEDAQDSEMDSDPFVTWRPRRALPREYFIEIMVVADAKMVEYHGTGLVSYILVLMSTVSRIYKDQSIGNPVSIAVMKIVKTEEIFGVKHSGSDGIAAAEMLKRFCQWQKRNNPDEPSPEHHDAALLLTRENLCHNPRQKRCDTLGLAELGRMCSPGSSCAIVQDNGLAAAFTIAHEIGHVLNMPHDDDSKCAGFRNRSGVHNVMSRMLDDNTFPWEWSKCSRHYVTEFLEAGYANCLLDEPSKMMERQNGRLPGEDYSENKQCELVFGQGSRICPHMAVCRRLWCTAPLWDHHQQCHTQHMPWADGTPCGTDKWCHRGECVSRRNLEPVHGQWGEWGRYGECSRTCGGGVKRKYRECDNPAPKNGGNYCIGERVKYRSCGTKECPPGSPDFREQQCSKFDNNNFNIQNLARDVKWHAKYTRILPQDRCKLYCQVESNQYYMLRDKVIDGTPCGPDTFHICVNGQCKPAGCDHILNSTADLDTCGVCRGNNATCQRIAGAYNTSVYGYTRVAKIPAGSSYIDIKQHGWLNSHNDSNYLALRIGEDDEYILNGNFMVMHRKVIVHPGVTIEYSGPESVVERLNSSRPTAIDLILEAEYGICSVTCGMGKRHRASWCQVENRVVSRTFCSGSPIVTEACDAGPCHQWHASDWSPCSVTCGEGMSRRKVVCKNADDAPSDGCPIAEKPETSVTCTLKPCLNVSLPPTTYSTNPSREDSSPQENEIDNNGITFHYKWHVGLYGECSQKCNIGYKSRIVRCISEIGMVAPDYYCDSIQQPIVRTTCNHHPCPVWNTGDWSECDVTCGNGFQHRQVRCQSHDGEILPHKECSDEQPKHVRRCQMESCRSNPKNSRENTLESNIVRKWRMSSWTPCSKSCGTGIQTRRVECTMRRGNHGPEVPVKDEQCLKSKSRKPKSQRLCQRIACDFIWQEGIWSECSAECGKGIQRRAVTCHRVNYYGWIDPTPTEGCPMDQRPVGEQICKLRECSDKYYWTAGSWRKCSHPCGRKGRQIRRLYCHDVIGKKVARFHCPPEYKPLRKRKCNQRKCGPVTCLEIQKRLKATTDGEYPLLIGGRNMTIYCHGMSSAEPREYLTLPAGDSENYAEIYDKRLRNPHTCPFNGQRNDSCNCVSELGTVSGRTMFKRVRIDPATLFIIANDYTFSWTKGMQRVEYGKAGDCYSLVECPQGRFSIDLRGTVLGLSPEITWVKETPIASLAINRINNQRIVGKCGGYCGFCKPRTGIKLDVLPP</sequence>
<dbReference type="Pfam" id="PF00090">
    <property type="entry name" value="TSP_1"/>
    <property type="match status" value="2"/>
</dbReference>
<evidence type="ECO:0000256" key="17">
    <source>
        <dbReference type="SAM" id="Phobius"/>
    </source>
</evidence>
<dbReference type="InterPro" id="IPR013273">
    <property type="entry name" value="ADAMTS/ADAMTS-like"/>
</dbReference>
<keyword evidence="17" id="KW-0812">Transmembrane</keyword>
<comment type="cofactor">
    <cofactor evidence="14">
        <name>Zn(2+)</name>
        <dbReference type="ChEBI" id="CHEBI:29105"/>
    </cofactor>
    <text evidence="14">Binds 1 zinc ion per subunit.</text>
</comment>
<keyword evidence="14" id="KW-0106">Calcium</keyword>
<feature type="binding site" evidence="14 16">
    <location>
        <position position="601"/>
    </location>
    <ligand>
        <name>Zn(2+)</name>
        <dbReference type="ChEBI" id="CHEBI:29105"/>
        <note>catalytic</note>
    </ligand>
</feature>
<evidence type="ECO:0000256" key="2">
    <source>
        <dbReference type="ARBA" id="ARBA00022525"/>
    </source>
</evidence>
<dbReference type="Pfam" id="PF01562">
    <property type="entry name" value="Pep_M12B_propep"/>
    <property type="match status" value="1"/>
</dbReference>
<evidence type="ECO:0000256" key="9">
    <source>
        <dbReference type="ARBA" id="ARBA00022833"/>
    </source>
</evidence>
<dbReference type="Gene3D" id="2.60.120.830">
    <property type="match status" value="1"/>
</dbReference>
<evidence type="ECO:0000256" key="8">
    <source>
        <dbReference type="ARBA" id="ARBA00022801"/>
    </source>
</evidence>
<evidence type="ECO:0000313" key="21">
    <source>
        <dbReference type="Proteomes" id="UP000078542"/>
    </source>
</evidence>
<keyword evidence="3" id="KW-0272">Extracellular matrix</keyword>
<feature type="disulfide bond" evidence="15">
    <location>
        <begin position="613"/>
        <end position="642"/>
    </location>
</feature>
<evidence type="ECO:0000313" key="20">
    <source>
        <dbReference type="EMBL" id="KYN00728.1"/>
    </source>
</evidence>
<evidence type="ECO:0000256" key="1">
    <source>
        <dbReference type="ARBA" id="ARBA00004498"/>
    </source>
</evidence>
<dbReference type="InterPro" id="IPR001590">
    <property type="entry name" value="Peptidase_M12B"/>
</dbReference>
<keyword evidence="9 14" id="KW-0862">Zinc</keyword>
<dbReference type="GO" id="GO:0004222">
    <property type="term" value="F:metalloendopeptidase activity"/>
    <property type="evidence" value="ECO:0007669"/>
    <property type="project" value="InterPro"/>
</dbReference>
<feature type="binding site" evidence="14">
    <location>
        <position position="452"/>
    </location>
    <ligand>
        <name>Ca(2+)</name>
        <dbReference type="ChEBI" id="CHEBI:29108"/>
        <label>1</label>
    </ligand>
</feature>
<evidence type="ECO:0000256" key="13">
    <source>
        <dbReference type="PIRSR" id="PIRSR613273-1"/>
    </source>
</evidence>
<evidence type="ECO:0000256" key="10">
    <source>
        <dbReference type="ARBA" id="ARBA00023049"/>
    </source>
</evidence>
<evidence type="ECO:0000256" key="12">
    <source>
        <dbReference type="ARBA" id="ARBA00023180"/>
    </source>
</evidence>
<dbReference type="SUPFAM" id="SSF82895">
    <property type="entry name" value="TSP-1 type 1 repeat"/>
    <property type="match status" value="8"/>
</dbReference>
<feature type="disulfide bond" evidence="15">
    <location>
        <begin position="764"/>
        <end position="801"/>
    </location>
</feature>
<dbReference type="InterPro" id="IPR036383">
    <property type="entry name" value="TSP1_rpt_sf"/>
</dbReference>
<keyword evidence="12" id="KW-0325">Glycoprotein</keyword>
<keyword evidence="10" id="KW-0482">Metalloprotease</keyword>
<dbReference type="Pfam" id="PF08685">
    <property type="entry name" value="GON"/>
    <property type="match status" value="1"/>
</dbReference>
<dbReference type="InterPro" id="IPR050439">
    <property type="entry name" value="ADAMTS_ADAMTS-like"/>
</dbReference>
<feature type="disulfide bond" evidence="15">
    <location>
        <begin position="696"/>
        <end position="718"/>
    </location>
</feature>
<feature type="disulfide bond" evidence="15">
    <location>
        <begin position="731"/>
        <end position="742"/>
    </location>
</feature>
<keyword evidence="21" id="KW-1185">Reference proteome</keyword>
<evidence type="ECO:0000256" key="7">
    <source>
        <dbReference type="ARBA" id="ARBA00022737"/>
    </source>
</evidence>
<dbReference type="InterPro" id="IPR024079">
    <property type="entry name" value="MetalloPept_cat_dom_sf"/>
</dbReference>
<dbReference type="PANTHER" id="PTHR13723">
    <property type="entry name" value="ADAMTS A DISINTEGRIN AND METALLOPROTEASE WITH THROMBOSPONDIN MOTIFS PROTEASE"/>
    <property type="match status" value="1"/>
</dbReference>
<evidence type="ECO:0000256" key="14">
    <source>
        <dbReference type="PIRSR" id="PIRSR613273-2"/>
    </source>
</evidence>
<feature type="binding site" evidence="14 16">
    <location>
        <position position="607"/>
    </location>
    <ligand>
        <name>Zn(2+)</name>
        <dbReference type="ChEBI" id="CHEBI:29105"/>
        <note>catalytic</note>
    </ligand>
</feature>
<feature type="disulfide bond" evidence="15">
    <location>
        <begin position="779"/>
        <end position="791"/>
    </location>
</feature>
<dbReference type="InterPro" id="IPR002870">
    <property type="entry name" value="Peptidase_M12B_N"/>
</dbReference>
<keyword evidence="4" id="KW-0645">Protease</keyword>
<feature type="binding site" evidence="14">
    <location>
        <position position="544"/>
    </location>
    <ligand>
        <name>Ca(2+)</name>
        <dbReference type="ChEBI" id="CHEBI:29108"/>
        <label>1</label>
    </ligand>
</feature>
<evidence type="ECO:0000256" key="4">
    <source>
        <dbReference type="ARBA" id="ARBA00022670"/>
    </source>
</evidence>
<dbReference type="GO" id="GO:0006508">
    <property type="term" value="P:proteolysis"/>
    <property type="evidence" value="ECO:0007669"/>
    <property type="project" value="UniProtKB-KW"/>
</dbReference>
<dbReference type="EMBL" id="KQ977649">
    <property type="protein sequence ID" value="KYN00728.1"/>
    <property type="molecule type" value="Genomic_DNA"/>
</dbReference>
<dbReference type="Gene3D" id="2.20.100.10">
    <property type="entry name" value="Thrombospondin type-1 (TSP1) repeat"/>
    <property type="match status" value="7"/>
</dbReference>
<dbReference type="PROSITE" id="PS50215">
    <property type="entry name" value="ADAM_MEPRO"/>
    <property type="match status" value="1"/>
</dbReference>
<feature type="binding site" evidence="14">
    <location>
        <position position="658"/>
    </location>
    <ligand>
        <name>Ca(2+)</name>
        <dbReference type="ChEBI" id="CHEBI:29108"/>
        <label>1</label>
    </ligand>
</feature>
<dbReference type="SMART" id="SM00209">
    <property type="entry name" value="TSP1"/>
    <property type="match status" value="8"/>
</dbReference>
<dbReference type="FunFam" id="2.20.100.10:FF:000006">
    <property type="entry name" value="A disintegrin and metalloproteinase with thrombospondin motifs 1"/>
    <property type="match status" value="1"/>
</dbReference>
<dbReference type="PRINTS" id="PR01857">
    <property type="entry name" value="ADAMTSFAMILY"/>
</dbReference>
<evidence type="ECO:0000256" key="11">
    <source>
        <dbReference type="ARBA" id="ARBA00023157"/>
    </source>
</evidence>
<dbReference type="InterPro" id="IPR000884">
    <property type="entry name" value="TSP1_rpt"/>
</dbReference>
<evidence type="ECO:0000259" key="18">
    <source>
        <dbReference type="PROSITE" id="PS50215"/>
    </source>
</evidence>
<comment type="subcellular location">
    <subcellularLocation>
        <location evidence="1">Secreted</location>
        <location evidence="1">Extracellular space</location>
        <location evidence="1">Extracellular matrix</location>
    </subcellularLocation>
</comment>
<comment type="caution">
    <text evidence="16">Lacks conserved residue(s) required for the propagation of feature annotation.</text>
</comment>
<feature type="transmembrane region" description="Helical" evidence="17">
    <location>
        <begin position="7"/>
        <end position="28"/>
    </location>
</feature>
<evidence type="ECO:0000256" key="3">
    <source>
        <dbReference type="ARBA" id="ARBA00022530"/>
    </source>
</evidence>
<feature type="binding site" evidence="14">
    <location>
        <position position="661"/>
    </location>
    <ligand>
        <name>Ca(2+)</name>
        <dbReference type="ChEBI" id="CHEBI:29108"/>
        <label>2</label>
    </ligand>
</feature>
<feature type="active site" evidence="13 16">
    <location>
        <position position="598"/>
    </location>
</feature>
<keyword evidence="5 14" id="KW-0479">Metal-binding</keyword>
<dbReference type="PROSITE" id="PS51046">
    <property type="entry name" value="GON"/>
    <property type="match status" value="1"/>
</dbReference>